<dbReference type="Proteomes" id="UP000004705">
    <property type="component" value="Chromosome"/>
</dbReference>
<feature type="compositionally biased region" description="Pro residues" evidence="1">
    <location>
        <begin position="31"/>
        <end position="55"/>
    </location>
</feature>
<accession>H8G932</accession>
<proteinExistence type="predicted"/>
<organism evidence="2 3">
    <name type="scientific">Saccharomonospora azurea NA-128</name>
    <dbReference type="NCBI Taxonomy" id="882081"/>
    <lineage>
        <taxon>Bacteria</taxon>
        <taxon>Bacillati</taxon>
        <taxon>Actinomycetota</taxon>
        <taxon>Actinomycetes</taxon>
        <taxon>Pseudonocardiales</taxon>
        <taxon>Pseudonocardiaceae</taxon>
        <taxon>Saccharomonospora</taxon>
    </lineage>
</organism>
<protein>
    <recommendedName>
        <fullName evidence="4">Lipoprotein</fullName>
    </recommendedName>
</protein>
<sequence length="130" mass="13228">MSRTVVVVLALVTAVLTGLLTGCGGGGGPEEPSPSRPPATTPQQPEPSKPGPPGPSEVTVRGTVQRGVEPNCLVLTVEGRQYLLLEAGGQVRPGVEATVHGTTRPNLATTCMQGTPLVVDRVEDVEGGPS</sequence>
<feature type="region of interest" description="Disordered" evidence="1">
    <location>
        <begin position="23"/>
        <end position="60"/>
    </location>
</feature>
<evidence type="ECO:0000313" key="3">
    <source>
        <dbReference type="Proteomes" id="UP000004705"/>
    </source>
</evidence>
<dbReference type="AlphaFoldDB" id="H8G932"/>
<reference evidence="2 3" key="1">
    <citation type="journal article" date="2012" name="Stand. Genomic Sci.">
        <title>Genome sequence of the soil bacterium Saccharomonospora azurea type strain (NA-128(T)).</title>
        <authorList>
            <person name="Klenk H.P."/>
            <person name="Held B."/>
            <person name="Lucas S."/>
            <person name="Lapidus A."/>
            <person name="Copeland A."/>
            <person name="Hammon N."/>
            <person name="Pitluck S."/>
            <person name="Goodwin L.A."/>
            <person name="Han C."/>
            <person name="Tapia R."/>
            <person name="Brambilla E.M."/>
            <person name="Potter G."/>
            <person name="Land M."/>
            <person name="Ivanova N."/>
            <person name="Rohde M."/>
            <person name="Goker M."/>
            <person name="Detter J.C."/>
            <person name="Kyrpides N.C."/>
            <person name="Woyke T."/>
        </authorList>
    </citation>
    <scope>NUCLEOTIDE SEQUENCE [LARGE SCALE GENOMIC DNA]</scope>
    <source>
        <strain evidence="2 3">NA-128</strain>
    </source>
</reference>
<dbReference type="RefSeq" id="WP_005443961.1">
    <property type="nucleotide sequence ID" value="NZ_CM001466.1"/>
</dbReference>
<evidence type="ECO:0000256" key="1">
    <source>
        <dbReference type="SAM" id="MobiDB-lite"/>
    </source>
</evidence>
<dbReference type="HOGENOM" id="CLU_129871_0_0_11"/>
<gene>
    <name evidence="2" type="ORF">SacazDRAFT_03649</name>
</gene>
<dbReference type="EMBL" id="CM001466">
    <property type="protein sequence ID" value="EHY90513.1"/>
    <property type="molecule type" value="Genomic_DNA"/>
</dbReference>
<dbReference type="PROSITE" id="PS51257">
    <property type="entry name" value="PROKAR_LIPOPROTEIN"/>
    <property type="match status" value="1"/>
</dbReference>
<evidence type="ECO:0000313" key="2">
    <source>
        <dbReference type="EMBL" id="EHY90513.1"/>
    </source>
</evidence>
<keyword evidence="3" id="KW-1185">Reference proteome</keyword>
<evidence type="ECO:0008006" key="4">
    <source>
        <dbReference type="Google" id="ProtNLM"/>
    </source>
</evidence>
<dbReference type="OrthoDB" id="5148907at2"/>
<name>H8G932_9PSEU</name>